<evidence type="ECO:0000313" key="2">
    <source>
        <dbReference type="EMBL" id="QFG06245.1"/>
    </source>
</evidence>
<sequence length="114" mass="13434">MESLLLIVQSIGDFFQTIIDFFLNIPDYFEQLTIFINAYYIKLKFKWMLYSLVFAYKTASYLLNDIGFTQIIILTFNALPDELRFYAFLFKIPQAINIIFTGFTTAFVISVSRF</sequence>
<dbReference type="Pfam" id="PF10734">
    <property type="entry name" value="DUF2523"/>
    <property type="match status" value="1"/>
</dbReference>
<keyword evidence="3" id="KW-1185">Reference proteome</keyword>
<keyword evidence="1" id="KW-0472">Membrane</keyword>
<dbReference type="Proteomes" id="UP000514510">
    <property type="component" value="Segment"/>
</dbReference>
<organism evidence="2 3">
    <name type="scientific">Vibrio phage VAI1</name>
    <dbReference type="NCBI Taxonomy" id="2601671"/>
    <lineage>
        <taxon>Viruses</taxon>
        <taxon>Monodnaviria</taxon>
        <taxon>Loebvirae</taxon>
        <taxon>Hofneiviricota</taxon>
        <taxon>Faserviricetes</taxon>
        <taxon>Tubulavirales</taxon>
        <taxon>Inoviridae</taxon>
        <taxon>Vasivirus</taxon>
        <taxon>Vasivirus VAI</taxon>
    </lineage>
</organism>
<protein>
    <submittedName>
        <fullName evidence="2">Putative structural protein</fullName>
    </submittedName>
</protein>
<reference evidence="2 3" key="1">
    <citation type="submission" date="2019-07" db="EMBL/GenBank/DDBJ databases">
        <title>Beyond cholerae: characterization of zot-encoding filamentous phages in the marine fish pathogen Vibrio anguillarum.</title>
        <authorList>
            <person name="Mauritzen J.J."/>
            <person name="Castillo D."/>
            <person name="Tan D."/>
            <person name="Svenningsen S.L."/>
            <person name="Middelboe M."/>
        </authorList>
    </citation>
    <scope>NUCLEOTIDE SEQUENCE [LARGE SCALE GENOMIC DNA]</scope>
</reference>
<dbReference type="InterPro" id="IPR019670">
    <property type="entry name" value="DUF2523"/>
</dbReference>
<dbReference type="EMBL" id="MN200778">
    <property type="protein sequence ID" value="QFG06245.1"/>
    <property type="molecule type" value="Genomic_DNA"/>
</dbReference>
<feature type="transmembrane region" description="Helical" evidence="1">
    <location>
        <begin position="47"/>
        <end position="73"/>
    </location>
</feature>
<accession>A0A7D0NJ45</accession>
<proteinExistence type="predicted"/>
<evidence type="ECO:0000313" key="3">
    <source>
        <dbReference type="Proteomes" id="UP000514510"/>
    </source>
</evidence>
<feature type="transmembrane region" description="Helical" evidence="1">
    <location>
        <begin position="85"/>
        <end position="109"/>
    </location>
</feature>
<gene>
    <name evidence="2" type="ORF">VAI1_7</name>
</gene>
<name>A0A7D0NJ45_9VIRU</name>
<evidence type="ECO:0000256" key="1">
    <source>
        <dbReference type="SAM" id="Phobius"/>
    </source>
</evidence>
<keyword evidence="1" id="KW-0812">Transmembrane</keyword>
<keyword evidence="1" id="KW-1133">Transmembrane helix</keyword>